<evidence type="ECO:0000256" key="1">
    <source>
        <dbReference type="SAM" id="MobiDB-lite"/>
    </source>
</evidence>
<protein>
    <submittedName>
        <fullName evidence="3">Clip-associated protein</fullName>
    </submittedName>
</protein>
<proteinExistence type="predicted"/>
<feature type="compositionally biased region" description="Low complexity" evidence="1">
    <location>
        <begin position="577"/>
        <end position="603"/>
    </location>
</feature>
<evidence type="ECO:0000313" key="3">
    <source>
        <dbReference type="EMBL" id="KAJ6238347.1"/>
    </source>
</evidence>
<dbReference type="InterPro" id="IPR034085">
    <property type="entry name" value="TOG"/>
</dbReference>
<sequence>MQTKAFLAYIKSKDLNYKLEGCEKVMTALNSGEIFSKIEANQALRLFLSAISRKTKNDQIPTICLFVKLFNSFLLLENNHVKKQTPRVLKFLEKRILLLNDPPKILAQLDKTIATLIKINGSNAIMNYIINWLNNEKEVMRSLVLNSFLFSIQTDYENFVYLKYFENIVLYLSGFSKNLQKQFSIILSEVYKKSGRKFLKEIEPFRNNETLDNFFKQLDPKKTNKTLENNQIIKPNRLFQTPKNLRRKTQTIPKSTSKKIHTNTNSNNWRLISQKIEPTIAATERELQNHLNRLQYILENNDKSDQWENRIGAMIKLESLLNGGAYKCKQFPDLLKPLLNSLTEQLTDPRSQVIKQCCYLIAHFSRKLGIKFKDHFLYLFNSLLALVPVTIQIISETSDLCLRELIIHTPTSRIIPKLTFHYDSKNKIQRTRCIEYLLLILQNWKINQFSNHTNSLFQIISKSLHDADSETRKISRSLLWEFKLHFPELGQNLIHNQDSKTLKHIITQNTPSNKYKSKNYRSKTLHIVEYHQNSIKKTHNANEQKQKTKQKRSYSLVPKKREQFTEDFYSNTLLNRNGNKNLSVNKKSNQNQSSQSISHQNTNIPKLNIYKSNKDQKYKNQNSNKSQKKKGCKKKLQFEPDNFLGKPSIVSKSRQSRKKTHKTNNQNLIKKSTKRVITAKEPLKKKPINNCLFSISDNFNKEDEMNFTIHTEKESTIIHKTNERKRKKKKKLKKKVIAKVNFENKENESQNDKELKPTILKPKNVLENSNKTLELKSENKRQSTFFANLKNQKKQILTTTTNVKTIIFELFTNLDDEENRDLSFQMISKLSLEETQSFWETHLLTIINQLINFLHNPDQRICEHSMLILLLLINNQGEHFNFFTKKIIHGFISSFEEKDERSLTTLFPILNWLLPVLNNKEIVFELMKFINNNDPLVLQITLMSFQLLCTSIKPTDLKLLLPTLLNRLKVLIKNSNSNIRKESILFLVGLKNLFGKFFENKLLESNFSSSELKLIQIYQNRNNYLF</sequence>
<dbReference type="SMART" id="SM01349">
    <property type="entry name" value="TOG"/>
    <property type="match status" value="1"/>
</dbReference>
<feature type="region of interest" description="Disordered" evidence="1">
    <location>
        <begin position="533"/>
        <end position="673"/>
    </location>
</feature>
<organism evidence="3 4">
    <name type="scientific">Anaeramoeba flamelloides</name>
    <dbReference type="NCBI Taxonomy" id="1746091"/>
    <lineage>
        <taxon>Eukaryota</taxon>
        <taxon>Metamonada</taxon>
        <taxon>Anaeramoebidae</taxon>
        <taxon>Anaeramoeba</taxon>
    </lineage>
</organism>
<dbReference type="PANTHER" id="PTHR21567">
    <property type="entry name" value="CLASP"/>
    <property type="match status" value="1"/>
</dbReference>
<dbReference type="EMBL" id="JAOAOG010000233">
    <property type="protein sequence ID" value="KAJ6238347.1"/>
    <property type="molecule type" value="Genomic_DNA"/>
</dbReference>
<accession>A0ABQ8Y0F9</accession>
<dbReference type="InterPro" id="IPR016024">
    <property type="entry name" value="ARM-type_fold"/>
</dbReference>
<feature type="domain" description="TOG" evidence="2">
    <location>
        <begin position="283"/>
        <end position="519"/>
    </location>
</feature>
<keyword evidence="4" id="KW-1185">Reference proteome</keyword>
<evidence type="ECO:0000259" key="2">
    <source>
        <dbReference type="SMART" id="SM01349"/>
    </source>
</evidence>
<dbReference type="PANTHER" id="PTHR21567:SF9">
    <property type="entry name" value="CLIP-ASSOCIATING PROTEIN"/>
    <property type="match status" value="1"/>
</dbReference>
<dbReference type="InterPro" id="IPR024395">
    <property type="entry name" value="CLASP_N_dom"/>
</dbReference>
<gene>
    <name evidence="3" type="ORF">M0813_26317</name>
</gene>
<dbReference type="Proteomes" id="UP001150062">
    <property type="component" value="Unassembled WGS sequence"/>
</dbReference>
<comment type="caution">
    <text evidence="3">The sequence shown here is derived from an EMBL/GenBank/DDBJ whole genome shotgun (WGS) entry which is preliminary data.</text>
</comment>
<dbReference type="SUPFAM" id="SSF48371">
    <property type="entry name" value="ARM repeat"/>
    <property type="match status" value="1"/>
</dbReference>
<dbReference type="Gene3D" id="1.25.10.10">
    <property type="entry name" value="Leucine-rich Repeat Variant"/>
    <property type="match status" value="2"/>
</dbReference>
<name>A0ABQ8Y0F9_9EUKA</name>
<dbReference type="InterPro" id="IPR011989">
    <property type="entry name" value="ARM-like"/>
</dbReference>
<dbReference type="Pfam" id="PF12348">
    <property type="entry name" value="CLASP_N"/>
    <property type="match status" value="1"/>
</dbReference>
<feature type="compositionally biased region" description="Basic residues" evidence="1">
    <location>
        <begin position="626"/>
        <end position="635"/>
    </location>
</feature>
<reference evidence="3" key="1">
    <citation type="submission" date="2022-08" db="EMBL/GenBank/DDBJ databases">
        <title>Novel sulfate-reducing endosymbionts in the free-living metamonad Anaeramoeba.</title>
        <authorList>
            <person name="Jerlstrom-Hultqvist J."/>
            <person name="Cepicka I."/>
            <person name="Gallot-Lavallee L."/>
            <person name="Salas-Leiva D."/>
            <person name="Curtis B.A."/>
            <person name="Zahonova K."/>
            <person name="Pipaliya S."/>
            <person name="Dacks J."/>
            <person name="Roger A.J."/>
        </authorList>
    </citation>
    <scope>NUCLEOTIDE SEQUENCE</scope>
    <source>
        <strain evidence="3">Schooner1</strain>
    </source>
</reference>
<evidence type="ECO:0000313" key="4">
    <source>
        <dbReference type="Proteomes" id="UP001150062"/>
    </source>
</evidence>